<dbReference type="AlphaFoldDB" id="A0A8X7X4U7"/>
<dbReference type="Proteomes" id="UP000886611">
    <property type="component" value="Unassembled WGS sequence"/>
</dbReference>
<dbReference type="GO" id="GO:0006821">
    <property type="term" value="P:chloride transport"/>
    <property type="evidence" value="ECO:0007669"/>
    <property type="project" value="InterPro"/>
</dbReference>
<gene>
    <name evidence="3" type="primary">Bsnd</name>
    <name evidence="3" type="ORF">GTO96_0009032</name>
</gene>
<feature type="region of interest" description="Disordered" evidence="1">
    <location>
        <begin position="76"/>
        <end position="139"/>
    </location>
</feature>
<dbReference type="EMBL" id="JAATIS010004524">
    <property type="protein sequence ID" value="KAG2461436.1"/>
    <property type="molecule type" value="Genomic_DNA"/>
</dbReference>
<evidence type="ECO:0000256" key="1">
    <source>
        <dbReference type="SAM" id="MobiDB-lite"/>
    </source>
</evidence>
<name>A0A8X7X4U7_POLSE</name>
<keyword evidence="2" id="KW-0472">Membrane</keyword>
<organism evidence="3 4">
    <name type="scientific">Polypterus senegalus</name>
    <name type="common">Senegal bichir</name>
    <dbReference type="NCBI Taxonomy" id="55291"/>
    <lineage>
        <taxon>Eukaryota</taxon>
        <taxon>Metazoa</taxon>
        <taxon>Chordata</taxon>
        <taxon>Craniata</taxon>
        <taxon>Vertebrata</taxon>
        <taxon>Euteleostomi</taxon>
        <taxon>Actinopterygii</taxon>
        <taxon>Polypteriformes</taxon>
        <taxon>Polypteridae</taxon>
        <taxon>Polypterus</taxon>
    </lineage>
</organism>
<comment type="caution">
    <text evidence="3">The sequence shown here is derived from an EMBL/GenBank/DDBJ whole genome shotgun (WGS) entry which is preliminary data.</text>
</comment>
<protein>
    <submittedName>
        <fullName evidence="3">BSND protein</fullName>
    </submittedName>
</protein>
<feature type="transmembrane region" description="Helical" evidence="2">
    <location>
        <begin position="6"/>
        <end position="26"/>
    </location>
</feature>
<evidence type="ECO:0000256" key="2">
    <source>
        <dbReference type="SAM" id="Phobius"/>
    </source>
</evidence>
<dbReference type="PANTHER" id="PTHR28399:SF1">
    <property type="entry name" value="BARTTIN"/>
    <property type="match status" value="1"/>
</dbReference>
<feature type="compositionally biased region" description="Basic and acidic residues" evidence="1">
    <location>
        <begin position="105"/>
        <end position="116"/>
    </location>
</feature>
<dbReference type="InterPro" id="IPR029181">
    <property type="entry name" value="Barttin"/>
</dbReference>
<reference evidence="3 4" key="1">
    <citation type="journal article" date="2021" name="Cell">
        <title>Tracing the genetic footprints of vertebrate landing in non-teleost ray-finned fishes.</title>
        <authorList>
            <person name="Bi X."/>
            <person name="Wang K."/>
            <person name="Yang L."/>
            <person name="Pan H."/>
            <person name="Jiang H."/>
            <person name="Wei Q."/>
            <person name="Fang M."/>
            <person name="Yu H."/>
            <person name="Zhu C."/>
            <person name="Cai Y."/>
            <person name="He Y."/>
            <person name="Gan X."/>
            <person name="Zeng H."/>
            <person name="Yu D."/>
            <person name="Zhu Y."/>
            <person name="Jiang H."/>
            <person name="Qiu Q."/>
            <person name="Yang H."/>
            <person name="Zhang Y.E."/>
            <person name="Wang W."/>
            <person name="Zhu M."/>
            <person name="He S."/>
            <person name="Zhang G."/>
        </authorList>
    </citation>
    <scope>NUCLEOTIDE SEQUENCE [LARGE SCALE GENOMIC DNA]</scope>
    <source>
        <strain evidence="3">Bchr_013</strain>
    </source>
</reference>
<keyword evidence="4" id="KW-1185">Reference proteome</keyword>
<dbReference type="PANTHER" id="PTHR28399">
    <property type="entry name" value="BARTTIN"/>
    <property type="match status" value="1"/>
</dbReference>
<feature type="non-terminal residue" evidence="3">
    <location>
        <position position="1"/>
    </location>
</feature>
<feature type="non-terminal residue" evidence="3">
    <location>
        <position position="209"/>
    </location>
</feature>
<sequence length="209" mass="22711">MAEDKTFRYGLIVLGIFLVMVGMFLMSVDKPQVYATFCAVGSLAVLMGLAWSMCQCYPKPNLRDCDLIEVTVSHPKESQEVQSTPPSVPLQTGLPEGTGPVEATADIHDDSGREALREEEEEEKKKEEEEDKPLGCSLGAPLASLQETADSSLDCEDIAMIDSDPCVGTCSCHAESISFLKGSFVCDDLYYGQVDEALQDGCDLEQEHG</sequence>
<evidence type="ECO:0000313" key="4">
    <source>
        <dbReference type="Proteomes" id="UP000886611"/>
    </source>
</evidence>
<evidence type="ECO:0000313" key="3">
    <source>
        <dbReference type="EMBL" id="KAG2461436.1"/>
    </source>
</evidence>
<feature type="transmembrane region" description="Helical" evidence="2">
    <location>
        <begin position="33"/>
        <end position="53"/>
    </location>
</feature>
<dbReference type="Pfam" id="PF15462">
    <property type="entry name" value="Barttin"/>
    <property type="match status" value="1"/>
</dbReference>
<dbReference type="GO" id="GO:0016323">
    <property type="term" value="C:basolateral plasma membrane"/>
    <property type="evidence" value="ECO:0007669"/>
    <property type="project" value="TreeGrafter"/>
</dbReference>
<dbReference type="GO" id="GO:0017081">
    <property type="term" value="F:chloride channel regulator activity"/>
    <property type="evidence" value="ECO:0007669"/>
    <property type="project" value="TreeGrafter"/>
</dbReference>
<keyword evidence="2" id="KW-1133">Transmembrane helix</keyword>
<proteinExistence type="predicted"/>
<accession>A0A8X7X4U7</accession>
<keyword evidence="2" id="KW-0812">Transmembrane</keyword>